<protein>
    <recommendedName>
        <fullName evidence="5">Pentatricopeptide repeat-containing protein</fullName>
    </recommendedName>
</protein>
<gene>
    <name evidence="3" type="ORF">ILEXP_LOCUS56405</name>
</gene>
<dbReference type="InterPro" id="IPR002885">
    <property type="entry name" value="PPR_rpt"/>
</dbReference>
<evidence type="ECO:0000256" key="1">
    <source>
        <dbReference type="ARBA" id="ARBA00022737"/>
    </source>
</evidence>
<organism evidence="3 4">
    <name type="scientific">Ilex paraguariensis</name>
    <name type="common">yerba mate</name>
    <dbReference type="NCBI Taxonomy" id="185542"/>
    <lineage>
        <taxon>Eukaryota</taxon>
        <taxon>Viridiplantae</taxon>
        <taxon>Streptophyta</taxon>
        <taxon>Embryophyta</taxon>
        <taxon>Tracheophyta</taxon>
        <taxon>Spermatophyta</taxon>
        <taxon>Magnoliopsida</taxon>
        <taxon>eudicotyledons</taxon>
        <taxon>Gunneridae</taxon>
        <taxon>Pentapetalae</taxon>
        <taxon>asterids</taxon>
        <taxon>campanulids</taxon>
        <taxon>Aquifoliales</taxon>
        <taxon>Aquifoliaceae</taxon>
        <taxon>Ilex</taxon>
    </lineage>
</organism>
<evidence type="ECO:0000256" key="2">
    <source>
        <dbReference type="PROSITE-ProRule" id="PRU00708"/>
    </source>
</evidence>
<dbReference type="InterPro" id="IPR011990">
    <property type="entry name" value="TPR-like_helical_dom_sf"/>
</dbReference>
<proteinExistence type="predicted"/>
<dbReference type="PROSITE" id="PS51375">
    <property type="entry name" value="PPR"/>
    <property type="match status" value="1"/>
</dbReference>
<reference evidence="3 4" key="1">
    <citation type="submission" date="2024-02" db="EMBL/GenBank/DDBJ databases">
        <authorList>
            <person name="Vignale AGUSTIN F."/>
            <person name="Sosa J E."/>
            <person name="Modenutti C."/>
        </authorList>
    </citation>
    <scope>NUCLEOTIDE SEQUENCE [LARGE SCALE GENOMIC DNA]</scope>
</reference>
<dbReference type="Gene3D" id="1.25.40.10">
    <property type="entry name" value="Tetratricopeptide repeat domain"/>
    <property type="match status" value="1"/>
</dbReference>
<dbReference type="Pfam" id="PF01535">
    <property type="entry name" value="PPR"/>
    <property type="match status" value="2"/>
</dbReference>
<dbReference type="EMBL" id="CAUOFW020009490">
    <property type="protein sequence ID" value="CAK9185947.1"/>
    <property type="molecule type" value="Genomic_DNA"/>
</dbReference>
<evidence type="ECO:0000313" key="4">
    <source>
        <dbReference type="Proteomes" id="UP001642360"/>
    </source>
</evidence>
<dbReference type="AlphaFoldDB" id="A0ABC8UZ80"/>
<name>A0ABC8UZ80_9AQUA</name>
<feature type="repeat" description="PPR" evidence="2">
    <location>
        <begin position="226"/>
        <end position="260"/>
    </location>
</feature>
<evidence type="ECO:0000313" key="3">
    <source>
        <dbReference type="EMBL" id="CAK9185947.1"/>
    </source>
</evidence>
<dbReference type="Proteomes" id="UP001642360">
    <property type="component" value="Unassembled WGS sequence"/>
</dbReference>
<dbReference type="PANTHER" id="PTHR47003:SF3">
    <property type="entry name" value="SMALL RIBOSOMAL SUBUNIT PROTEIN MS81 (RPPR8)"/>
    <property type="match status" value="1"/>
</dbReference>
<comment type="caution">
    <text evidence="3">The sequence shown here is derived from an EMBL/GenBank/DDBJ whole genome shotgun (WGS) entry which is preliminary data.</text>
</comment>
<dbReference type="PANTHER" id="PTHR47003">
    <property type="entry name" value="OS01G0970900 PROTEIN"/>
    <property type="match status" value="1"/>
</dbReference>
<dbReference type="InterPro" id="IPR044578">
    <property type="entry name" value="BIR6-like"/>
</dbReference>
<accession>A0ABC8UZ80</accession>
<evidence type="ECO:0008006" key="5">
    <source>
        <dbReference type="Google" id="ProtNLM"/>
    </source>
</evidence>
<sequence>MRNQWRLLLLCRHSLAQPHISRHLSQFSDSDFQVNSLRFFSSSLLHSLAPHVPLPPFISQLQNLPSPSFRYFSSSELAVEHKNADEVVLVTDIFSKGYETTDEMKVELESNNVVISHELVLKVLQDLNAAPEVAKSFFDWVSERENDRLSSKSYNLMLGMLGVNGFVNEFWDMVGIMKKKGYGVSKGTFSRVSEKFEKERMGSDLEKLKELYASGWIEESGLFKHDERTYNALALVLAKEDCVEKFWRVIHEMRGGGYEMEKGTYIKVLRQFVKRKMVKDAVDFYEFAMTGKTKPSVQDCTYLLRKIMASKELNMGLFMRVVRVFKDSGNVLTNSTIDAVLKSLTSVGRIGKCNKILKALEEGGLSACDPMKGKIAFQLSSRGEKGEASEFMNNMEASGHSLHYKTWASLIERHCIAGDQQSF</sequence>
<keyword evidence="1" id="KW-0677">Repeat</keyword>
<keyword evidence="4" id="KW-1185">Reference proteome</keyword>